<reference evidence="2" key="1">
    <citation type="submission" date="2022-11" db="UniProtKB">
        <authorList>
            <consortium name="WormBaseParasite"/>
        </authorList>
    </citation>
    <scope>IDENTIFICATION</scope>
</reference>
<accession>A0A914NVP2</accession>
<sequence>MVIPSRRLRWSPPCFLKIKRNRWKKKSEPTIPDAQNISDVSRSPIRQFSDVSRSPIRNRFDVVSSPIRQFSDVSRSTIRQFSDVSRSPIRNRFDVVNGTQINVVMLCHFFSHFDFSRLEQKINTSKNIKKITVAKPNLKNKNIVLKNKKRQKNPFLIFFQSCFG</sequence>
<evidence type="ECO:0000313" key="1">
    <source>
        <dbReference type="Proteomes" id="UP000887563"/>
    </source>
</evidence>
<dbReference type="Proteomes" id="UP000887563">
    <property type="component" value="Unplaced"/>
</dbReference>
<name>A0A914NVP2_MELIC</name>
<dbReference type="AlphaFoldDB" id="A0A914NVP2"/>
<proteinExistence type="predicted"/>
<protein>
    <submittedName>
        <fullName evidence="2">Candidate secreted effector</fullName>
    </submittedName>
</protein>
<organism evidence="1 2">
    <name type="scientific">Meloidogyne incognita</name>
    <name type="common">Southern root-knot nematode worm</name>
    <name type="synonym">Oxyuris incognita</name>
    <dbReference type="NCBI Taxonomy" id="6306"/>
    <lineage>
        <taxon>Eukaryota</taxon>
        <taxon>Metazoa</taxon>
        <taxon>Ecdysozoa</taxon>
        <taxon>Nematoda</taxon>
        <taxon>Chromadorea</taxon>
        <taxon>Rhabditida</taxon>
        <taxon>Tylenchina</taxon>
        <taxon>Tylenchomorpha</taxon>
        <taxon>Tylenchoidea</taxon>
        <taxon>Meloidogynidae</taxon>
        <taxon>Meloidogyninae</taxon>
        <taxon>Meloidogyne</taxon>
        <taxon>Meloidogyne incognita group</taxon>
    </lineage>
</organism>
<evidence type="ECO:0000313" key="2">
    <source>
        <dbReference type="WBParaSite" id="Minc3s11419g44877"/>
    </source>
</evidence>
<keyword evidence="1" id="KW-1185">Reference proteome</keyword>
<dbReference type="WBParaSite" id="Minc3s11419g44877">
    <property type="protein sequence ID" value="Minc3s11419g44877"/>
    <property type="gene ID" value="Minc3s11419g44877"/>
</dbReference>